<gene>
    <name evidence="1" type="ORF">LCGC14_0318000</name>
</gene>
<proteinExistence type="predicted"/>
<sequence length="221" mass="25623">MKADWKPIIGGWIRKDKEFFVEWVDTGGDLKVAKARRRIKGNTPMASLDVKGQPGVRRRWMTHHNAMKAIDKEFPMGQEDHWKEDAFLKLTWIRSDDRFIIQRCGAAKVKKFYAKENVGGKKDNWTSLRTKTRKNVRAWDSLDGAKRSIDKEFPMAKKDDNDDASEMEPEKTRVSMSFLFNGRPAEATRVISMFLSGKEISNLELKIEGYDSRPTLNLRRV</sequence>
<reference evidence="1" key="1">
    <citation type="journal article" date="2015" name="Nature">
        <title>Complex archaea that bridge the gap between prokaryotes and eukaryotes.</title>
        <authorList>
            <person name="Spang A."/>
            <person name="Saw J.H."/>
            <person name="Jorgensen S.L."/>
            <person name="Zaremba-Niedzwiedzka K."/>
            <person name="Martijn J."/>
            <person name="Lind A.E."/>
            <person name="van Eijk R."/>
            <person name="Schleper C."/>
            <person name="Guy L."/>
            <person name="Ettema T.J."/>
        </authorList>
    </citation>
    <scope>NUCLEOTIDE SEQUENCE</scope>
</reference>
<dbReference type="EMBL" id="LAZR01000213">
    <property type="protein sequence ID" value="KKN81541.1"/>
    <property type="molecule type" value="Genomic_DNA"/>
</dbReference>
<comment type="caution">
    <text evidence="1">The sequence shown here is derived from an EMBL/GenBank/DDBJ whole genome shotgun (WGS) entry which is preliminary data.</text>
</comment>
<evidence type="ECO:0000313" key="1">
    <source>
        <dbReference type="EMBL" id="KKN81541.1"/>
    </source>
</evidence>
<name>A0A0F9W792_9ZZZZ</name>
<protein>
    <submittedName>
        <fullName evidence="1">Uncharacterized protein</fullName>
    </submittedName>
</protein>
<organism evidence="1">
    <name type="scientific">marine sediment metagenome</name>
    <dbReference type="NCBI Taxonomy" id="412755"/>
    <lineage>
        <taxon>unclassified sequences</taxon>
        <taxon>metagenomes</taxon>
        <taxon>ecological metagenomes</taxon>
    </lineage>
</organism>
<accession>A0A0F9W792</accession>
<dbReference type="AlphaFoldDB" id="A0A0F9W792"/>